<evidence type="ECO:0000313" key="2">
    <source>
        <dbReference type="Proteomes" id="UP000218334"/>
    </source>
</evidence>
<dbReference type="AlphaFoldDB" id="A0A2H3BUD0"/>
<protein>
    <submittedName>
        <fullName evidence="1">Uncharacterized protein</fullName>
    </submittedName>
</protein>
<gene>
    <name evidence="1" type="ORF">ARMSODRAFT_1021095</name>
</gene>
<accession>A0A2H3BUD0</accession>
<organism evidence="1 2">
    <name type="scientific">Armillaria solidipes</name>
    <dbReference type="NCBI Taxonomy" id="1076256"/>
    <lineage>
        <taxon>Eukaryota</taxon>
        <taxon>Fungi</taxon>
        <taxon>Dikarya</taxon>
        <taxon>Basidiomycota</taxon>
        <taxon>Agaricomycotina</taxon>
        <taxon>Agaricomycetes</taxon>
        <taxon>Agaricomycetidae</taxon>
        <taxon>Agaricales</taxon>
        <taxon>Marasmiineae</taxon>
        <taxon>Physalacriaceae</taxon>
        <taxon>Armillaria</taxon>
    </lineage>
</organism>
<proteinExistence type="predicted"/>
<keyword evidence="2" id="KW-1185">Reference proteome</keyword>
<dbReference type="Proteomes" id="UP000218334">
    <property type="component" value="Unassembled WGS sequence"/>
</dbReference>
<dbReference type="EMBL" id="KZ293439">
    <property type="protein sequence ID" value="PBK66646.1"/>
    <property type="molecule type" value="Genomic_DNA"/>
</dbReference>
<dbReference type="STRING" id="1076256.A0A2H3BUD0"/>
<reference evidence="2" key="1">
    <citation type="journal article" date="2017" name="Nat. Ecol. Evol.">
        <title>Genome expansion and lineage-specific genetic innovations in the forest pathogenic fungi Armillaria.</title>
        <authorList>
            <person name="Sipos G."/>
            <person name="Prasanna A.N."/>
            <person name="Walter M.C."/>
            <person name="O'Connor E."/>
            <person name="Balint B."/>
            <person name="Krizsan K."/>
            <person name="Kiss B."/>
            <person name="Hess J."/>
            <person name="Varga T."/>
            <person name="Slot J."/>
            <person name="Riley R."/>
            <person name="Boka B."/>
            <person name="Rigling D."/>
            <person name="Barry K."/>
            <person name="Lee J."/>
            <person name="Mihaltcheva S."/>
            <person name="LaButti K."/>
            <person name="Lipzen A."/>
            <person name="Waldron R."/>
            <person name="Moloney N.M."/>
            <person name="Sperisen C."/>
            <person name="Kredics L."/>
            <person name="Vagvoelgyi C."/>
            <person name="Patrignani A."/>
            <person name="Fitzpatrick D."/>
            <person name="Nagy I."/>
            <person name="Doyle S."/>
            <person name="Anderson J.B."/>
            <person name="Grigoriev I.V."/>
            <person name="Gueldener U."/>
            <person name="Muensterkoetter M."/>
            <person name="Nagy L.G."/>
        </authorList>
    </citation>
    <scope>NUCLEOTIDE SEQUENCE [LARGE SCALE GENOMIC DNA]</scope>
    <source>
        <strain evidence="2">28-4</strain>
    </source>
</reference>
<sequence>MPAFEIVNGKRRKIGTFYNDRVALEDNYELIYSHETAVSSAGHVYENPISSENSTWLLGDSWHPAENHEMALDPTGDWFEEELSAEVYDSRIFQQSSQAEPPKKTHKWSKVSVSCFTGLEVADSDLYSLQRRPHVVWKDKYHAEYLDEICQYEGRGDHRLQTQCPDCLSQHKDEIAVPEYRCVDCLVDDLVCQDCCRR</sequence>
<evidence type="ECO:0000313" key="1">
    <source>
        <dbReference type="EMBL" id="PBK66646.1"/>
    </source>
</evidence>
<name>A0A2H3BUD0_9AGAR</name>